<accession>A0A550BVV3</accession>
<feature type="region of interest" description="Disordered" evidence="1">
    <location>
        <begin position="103"/>
        <end position="142"/>
    </location>
</feature>
<comment type="caution">
    <text evidence="2">The sequence shown here is derived from an EMBL/GenBank/DDBJ whole genome shotgun (WGS) entry which is preliminary data.</text>
</comment>
<dbReference type="EMBL" id="VDMD01000063">
    <property type="protein sequence ID" value="TRM56661.1"/>
    <property type="molecule type" value="Genomic_DNA"/>
</dbReference>
<gene>
    <name evidence="2" type="ORF">BD626DRAFT_518590</name>
</gene>
<dbReference type="AlphaFoldDB" id="A0A550BVV3"/>
<proteinExistence type="predicted"/>
<dbReference type="OrthoDB" id="10401012at2759"/>
<organism evidence="2 3">
    <name type="scientific">Schizophyllum amplum</name>
    <dbReference type="NCBI Taxonomy" id="97359"/>
    <lineage>
        <taxon>Eukaryota</taxon>
        <taxon>Fungi</taxon>
        <taxon>Dikarya</taxon>
        <taxon>Basidiomycota</taxon>
        <taxon>Agaricomycotina</taxon>
        <taxon>Agaricomycetes</taxon>
        <taxon>Agaricomycetidae</taxon>
        <taxon>Agaricales</taxon>
        <taxon>Schizophyllaceae</taxon>
        <taxon>Schizophyllum</taxon>
    </lineage>
</organism>
<dbReference type="Proteomes" id="UP000320762">
    <property type="component" value="Unassembled WGS sequence"/>
</dbReference>
<evidence type="ECO:0000313" key="2">
    <source>
        <dbReference type="EMBL" id="TRM56661.1"/>
    </source>
</evidence>
<name>A0A550BVV3_9AGAR</name>
<protein>
    <submittedName>
        <fullName evidence="2">Uncharacterized protein</fullName>
    </submittedName>
</protein>
<sequence>MLHTIRPLQTVRLESAFERDVHLPFACRPQHHTHPHDLQLHLLGTPELRDQRAPSSNINVAQHTPVGIAPKPVKITRSSPLSMRCQQSTCTYVGSTARELASHVRTAHGHAASPPRSSSRLRQQPGSGLSQSNASGLSAHRSDGLPHGIIHLRCIQPPSTWTLPKTPPVRLQDVVEDEELEIDVGQMAIDVMERTEVGGAGREDDMAPSPMGVHSSVCPTFSLSALEAIPEDEWSE</sequence>
<keyword evidence="3" id="KW-1185">Reference proteome</keyword>
<feature type="compositionally biased region" description="Low complexity" evidence="1">
    <location>
        <begin position="109"/>
        <end position="128"/>
    </location>
</feature>
<evidence type="ECO:0000256" key="1">
    <source>
        <dbReference type="SAM" id="MobiDB-lite"/>
    </source>
</evidence>
<evidence type="ECO:0000313" key="3">
    <source>
        <dbReference type="Proteomes" id="UP000320762"/>
    </source>
</evidence>
<reference evidence="2 3" key="1">
    <citation type="journal article" date="2019" name="New Phytol.">
        <title>Comparative genomics reveals unique wood-decay strategies and fruiting body development in the Schizophyllaceae.</title>
        <authorList>
            <person name="Almasi E."/>
            <person name="Sahu N."/>
            <person name="Krizsan K."/>
            <person name="Balint B."/>
            <person name="Kovacs G.M."/>
            <person name="Kiss B."/>
            <person name="Cseklye J."/>
            <person name="Drula E."/>
            <person name="Henrissat B."/>
            <person name="Nagy I."/>
            <person name="Chovatia M."/>
            <person name="Adam C."/>
            <person name="LaButti K."/>
            <person name="Lipzen A."/>
            <person name="Riley R."/>
            <person name="Grigoriev I.V."/>
            <person name="Nagy L.G."/>
        </authorList>
    </citation>
    <scope>NUCLEOTIDE SEQUENCE [LARGE SCALE GENOMIC DNA]</scope>
    <source>
        <strain evidence="2 3">NL-1724</strain>
    </source>
</reference>